<proteinExistence type="predicted"/>
<protein>
    <submittedName>
        <fullName evidence="1">Uncharacterized protein</fullName>
    </submittedName>
</protein>
<evidence type="ECO:0000313" key="3">
    <source>
        <dbReference type="EMBL" id="CAF4140319.1"/>
    </source>
</evidence>
<dbReference type="EMBL" id="CAJOBJ010009519">
    <property type="protein sequence ID" value="CAF4140319.1"/>
    <property type="molecule type" value="Genomic_DNA"/>
</dbReference>
<dbReference type="AlphaFoldDB" id="A0A815E1R9"/>
<evidence type="ECO:0000313" key="2">
    <source>
        <dbReference type="EMBL" id="CAF3956804.1"/>
    </source>
</evidence>
<evidence type="ECO:0000313" key="1">
    <source>
        <dbReference type="EMBL" id="CAF1305296.1"/>
    </source>
</evidence>
<dbReference type="EMBL" id="CAJNOV010008001">
    <property type="protein sequence ID" value="CAF1305296.1"/>
    <property type="molecule type" value="Genomic_DNA"/>
</dbReference>
<comment type="caution">
    <text evidence="1">The sequence shown here is derived from an EMBL/GenBank/DDBJ whole genome shotgun (WGS) entry which is preliminary data.</text>
</comment>
<accession>A0A815E1R9</accession>
<name>A0A815E1R9_9BILA</name>
<sequence length="91" mass="10960">MFIASNKISRDFMYLEAEKVEQKLTNEQLEYLREYDAMHPSTGPLEVQAIVKQWNIDDYDFYRDLIDWFNGQRFMERKIAILRYDSARVAA</sequence>
<reference evidence="1" key="1">
    <citation type="submission" date="2021-02" db="EMBL/GenBank/DDBJ databases">
        <authorList>
            <person name="Nowell W R."/>
        </authorList>
    </citation>
    <scope>NUCLEOTIDE SEQUENCE</scope>
</reference>
<dbReference type="Proteomes" id="UP000681967">
    <property type="component" value="Unassembled WGS sequence"/>
</dbReference>
<dbReference type="EMBL" id="CAJOBH010003552">
    <property type="protein sequence ID" value="CAF3956804.1"/>
    <property type="molecule type" value="Genomic_DNA"/>
</dbReference>
<dbReference type="Proteomes" id="UP000681720">
    <property type="component" value="Unassembled WGS sequence"/>
</dbReference>
<dbReference type="Proteomes" id="UP000663855">
    <property type="component" value="Unassembled WGS sequence"/>
</dbReference>
<evidence type="ECO:0000313" key="4">
    <source>
        <dbReference type="Proteomes" id="UP000663855"/>
    </source>
</evidence>
<organism evidence="1 4">
    <name type="scientific">Rotaria magnacalcarata</name>
    <dbReference type="NCBI Taxonomy" id="392030"/>
    <lineage>
        <taxon>Eukaryota</taxon>
        <taxon>Metazoa</taxon>
        <taxon>Spiralia</taxon>
        <taxon>Gnathifera</taxon>
        <taxon>Rotifera</taxon>
        <taxon>Eurotatoria</taxon>
        <taxon>Bdelloidea</taxon>
        <taxon>Philodinida</taxon>
        <taxon>Philodinidae</taxon>
        <taxon>Rotaria</taxon>
    </lineage>
</organism>
<gene>
    <name evidence="2" type="ORF">BYL167_LOCUS11326</name>
    <name evidence="1" type="ORF">CJN711_LOCUS17148</name>
    <name evidence="3" type="ORF">GIL414_LOCUS18978</name>
</gene>